<protein>
    <submittedName>
        <fullName evidence="1">DUF2924 domain-containing protein</fullName>
    </submittedName>
</protein>
<gene>
    <name evidence="1" type="ORF">ACFQ00_13775</name>
</gene>
<keyword evidence="2" id="KW-1185">Reference proteome</keyword>
<name>A0ABW3C4P6_SPHXN</name>
<dbReference type="Proteomes" id="UP001597124">
    <property type="component" value="Unassembled WGS sequence"/>
</dbReference>
<evidence type="ECO:0000313" key="1">
    <source>
        <dbReference type="EMBL" id="MFD0849401.1"/>
    </source>
</evidence>
<accession>A0ABW3C4P6</accession>
<dbReference type="RefSeq" id="WP_381491898.1">
    <property type="nucleotide sequence ID" value="NZ_JBHTIK010000008.1"/>
</dbReference>
<dbReference type="InterPro" id="IPR021322">
    <property type="entry name" value="DUF2924"/>
</dbReference>
<dbReference type="Pfam" id="PF11149">
    <property type="entry name" value="DUF2924"/>
    <property type="match status" value="1"/>
</dbReference>
<evidence type="ECO:0000313" key="2">
    <source>
        <dbReference type="Proteomes" id="UP001597124"/>
    </source>
</evidence>
<reference evidence="2" key="1">
    <citation type="journal article" date="2019" name="Int. J. Syst. Evol. Microbiol.">
        <title>The Global Catalogue of Microorganisms (GCM) 10K type strain sequencing project: providing services to taxonomists for standard genome sequencing and annotation.</title>
        <authorList>
            <consortium name="The Broad Institute Genomics Platform"/>
            <consortium name="The Broad Institute Genome Sequencing Center for Infectious Disease"/>
            <person name="Wu L."/>
            <person name="Ma J."/>
        </authorList>
    </citation>
    <scope>NUCLEOTIDE SEQUENCE [LARGE SCALE GENOMIC DNA]</scope>
    <source>
        <strain evidence="2">CCUG 52537</strain>
    </source>
</reference>
<dbReference type="EMBL" id="JBHTIK010000008">
    <property type="protein sequence ID" value="MFD0849401.1"/>
    <property type="molecule type" value="Genomic_DNA"/>
</dbReference>
<organism evidence="1 2">
    <name type="scientific">Sphingosinicella xenopeptidilytica</name>
    <dbReference type="NCBI Taxonomy" id="364098"/>
    <lineage>
        <taxon>Bacteria</taxon>
        <taxon>Pseudomonadati</taxon>
        <taxon>Pseudomonadota</taxon>
        <taxon>Alphaproteobacteria</taxon>
        <taxon>Sphingomonadales</taxon>
        <taxon>Sphingosinicellaceae</taxon>
        <taxon>Sphingosinicella</taxon>
    </lineage>
</organism>
<proteinExistence type="predicted"/>
<comment type="caution">
    <text evidence="1">The sequence shown here is derived from an EMBL/GenBank/DDBJ whole genome shotgun (WGS) entry which is preliminary data.</text>
</comment>
<sequence>MGSRLDRLETLSPAALRTAWQEHVGMPPPRLPHELLLRDLAYRLQEKRHGSLPAATLRALQRTREGRPSVPVAAAMGDGTQFVRTWHGHTIVVTKQGRDYVHDGRHYDSLTQVAREVTGARWSGPRFFGLVKRGSKPATTMMADGSAG</sequence>